<evidence type="ECO:0000313" key="2">
    <source>
        <dbReference type="EMBL" id="SOC40097.1"/>
    </source>
</evidence>
<accession>A0A285UEJ6</accession>
<dbReference type="OrthoDB" id="7779280at2"/>
<feature type="domain" description="Right handed beta helix" evidence="1">
    <location>
        <begin position="197"/>
        <end position="362"/>
    </location>
</feature>
<sequence>MAVQYHTHVFEIPTATPDDVAEGTSSEIAVTPESLAPTVETVRTAVQPYPSVADMAGIGIPASTDSLTVDGYQVAGDGGGALYAKVESEPSHAAKFQTADGAWWGLVDTIRIDARWLGVKANGIVDDRVAAQNAIDFASALGGGVVLFPRGTIMLGGVGLSVPSNVTIQGAGKGITIFKRIAGAAMHVISCQTFAENVQILDLTVDGNKQADPQGVMAGYHGIRGAGTKGLTIERVHVKNAIYYGIGLQGIENLEYDVRITDCDIEANGGWSTSSPTSGDGIDIKSANRVWLTRVRSWNNAQKGFDPRAYLLDITDCHAEGNGNAGFHLRGRGDLATNIKGVITVKGGSAVGNGVNGVVVSQDNPLLPLDVSITGFDAIGNTSQGIFINHELISASIVGSLVRDNTGAGVRSIAAEVTFTGNRLMNNGTYGFDGAAQNNRNIVSGNICLG</sequence>
<dbReference type="RefSeq" id="WP_141402045.1">
    <property type="nucleotide sequence ID" value="NZ_OBQD01000007.1"/>
</dbReference>
<dbReference type="InterPro" id="IPR006626">
    <property type="entry name" value="PbH1"/>
</dbReference>
<dbReference type="EMBL" id="OBQD01000007">
    <property type="protein sequence ID" value="SOC40097.1"/>
    <property type="molecule type" value="Genomic_DNA"/>
</dbReference>
<dbReference type="GO" id="GO:0016829">
    <property type="term" value="F:lyase activity"/>
    <property type="evidence" value="ECO:0007669"/>
    <property type="project" value="UniProtKB-KW"/>
</dbReference>
<dbReference type="AlphaFoldDB" id="A0A285UEJ6"/>
<dbReference type="SMART" id="SM00710">
    <property type="entry name" value="PbH1"/>
    <property type="match status" value="7"/>
</dbReference>
<feature type="non-terminal residue" evidence="2">
    <location>
        <position position="450"/>
    </location>
</feature>
<gene>
    <name evidence="2" type="ORF">SAMN05892877_1071</name>
</gene>
<reference evidence="2 3" key="1">
    <citation type="submission" date="2017-08" db="EMBL/GenBank/DDBJ databases">
        <authorList>
            <person name="de Groot N.N."/>
        </authorList>
    </citation>
    <scope>NUCLEOTIDE SEQUENCE [LARGE SCALE GENOMIC DNA]</scope>
    <source>
        <strain evidence="2 3">JC85</strain>
    </source>
</reference>
<proteinExistence type="predicted"/>
<dbReference type="InterPro" id="IPR011050">
    <property type="entry name" value="Pectin_lyase_fold/virulence"/>
</dbReference>
<protein>
    <submittedName>
        <fullName evidence="2">Parallel beta helix pectate lyase-like protein</fullName>
    </submittedName>
</protein>
<keyword evidence="2" id="KW-0456">Lyase</keyword>
<evidence type="ECO:0000259" key="1">
    <source>
        <dbReference type="Pfam" id="PF13229"/>
    </source>
</evidence>
<organism evidence="2 3">
    <name type="scientific">Rhizobium subbaraonis</name>
    <dbReference type="NCBI Taxonomy" id="908946"/>
    <lineage>
        <taxon>Bacteria</taxon>
        <taxon>Pseudomonadati</taxon>
        <taxon>Pseudomonadota</taxon>
        <taxon>Alphaproteobacteria</taxon>
        <taxon>Hyphomicrobiales</taxon>
        <taxon>Rhizobiaceae</taxon>
        <taxon>Rhizobium/Agrobacterium group</taxon>
        <taxon>Rhizobium</taxon>
    </lineage>
</organism>
<dbReference type="InterPro" id="IPR012334">
    <property type="entry name" value="Pectin_lyas_fold"/>
</dbReference>
<keyword evidence="3" id="KW-1185">Reference proteome</keyword>
<name>A0A285UEJ6_9HYPH</name>
<dbReference type="Proteomes" id="UP000219167">
    <property type="component" value="Unassembled WGS sequence"/>
</dbReference>
<dbReference type="InterPro" id="IPR039448">
    <property type="entry name" value="Beta_helix"/>
</dbReference>
<dbReference type="SUPFAM" id="SSF51126">
    <property type="entry name" value="Pectin lyase-like"/>
    <property type="match status" value="1"/>
</dbReference>
<evidence type="ECO:0000313" key="3">
    <source>
        <dbReference type="Proteomes" id="UP000219167"/>
    </source>
</evidence>
<dbReference type="Gene3D" id="2.160.20.10">
    <property type="entry name" value="Single-stranded right-handed beta-helix, Pectin lyase-like"/>
    <property type="match status" value="1"/>
</dbReference>
<dbReference type="Pfam" id="PF13229">
    <property type="entry name" value="Beta_helix"/>
    <property type="match status" value="1"/>
</dbReference>